<sequence length="58" mass="7055">MTFKIRHGFKYNSSERKIATKLYDLIRNQKRAIKEETIERNEKAIHDLKLMLNEKYSI</sequence>
<reference evidence="1" key="1">
    <citation type="journal article" date="2015" name="Nature">
        <title>Complex archaea that bridge the gap between prokaryotes and eukaryotes.</title>
        <authorList>
            <person name="Spang A."/>
            <person name="Saw J.H."/>
            <person name="Jorgensen S.L."/>
            <person name="Zaremba-Niedzwiedzka K."/>
            <person name="Martijn J."/>
            <person name="Lind A.E."/>
            <person name="van Eijk R."/>
            <person name="Schleper C."/>
            <person name="Guy L."/>
            <person name="Ettema T.J."/>
        </authorList>
    </citation>
    <scope>NUCLEOTIDE SEQUENCE</scope>
</reference>
<evidence type="ECO:0000313" key="1">
    <source>
        <dbReference type="EMBL" id="KKN48618.1"/>
    </source>
</evidence>
<dbReference type="AlphaFoldDB" id="A0A0F9U4P5"/>
<proteinExistence type="predicted"/>
<protein>
    <submittedName>
        <fullName evidence="1">Uncharacterized protein</fullName>
    </submittedName>
</protein>
<accession>A0A0F9U4P5</accession>
<gene>
    <name evidence="1" type="ORF">LCGC14_0651170</name>
</gene>
<organism evidence="1">
    <name type="scientific">marine sediment metagenome</name>
    <dbReference type="NCBI Taxonomy" id="412755"/>
    <lineage>
        <taxon>unclassified sequences</taxon>
        <taxon>metagenomes</taxon>
        <taxon>ecological metagenomes</taxon>
    </lineage>
</organism>
<dbReference type="EMBL" id="LAZR01001213">
    <property type="protein sequence ID" value="KKN48618.1"/>
    <property type="molecule type" value="Genomic_DNA"/>
</dbReference>
<name>A0A0F9U4P5_9ZZZZ</name>
<comment type="caution">
    <text evidence="1">The sequence shown here is derived from an EMBL/GenBank/DDBJ whole genome shotgun (WGS) entry which is preliminary data.</text>
</comment>